<evidence type="ECO:0000256" key="6">
    <source>
        <dbReference type="ARBA" id="ARBA00022884"/>
    </source>
</evidence>
<evidence type="ECO:0000256" key="2">
    <source>
        <dbReference type="ARBA" id="ARBA00022649"/>
    </source>
</evidence>
<name>A0A895YL67_9ACTN</name>
<keyword evidence="7" id="KW-0346">Stress response</keyword>
<dbReference type="AlphaFoldDB" id="A0A895YL67"/>
<dbReference type="GO" id="GO:0004519">
    <property type="term" value="F:endonuclease activity"/>
    <property type="evidence" value="ECO:0007669"/>
    <property type="project" value="UniProtKB-KW"/>
</dbReference>
<dbReference type="RefSeq" id="WP_239676999.1">
    <property type="nucleotide sequence ID" value="NZ_CP070499.1"/>
</dbReference>
<comment type="similarity">
    <text evidence="1">Belongs to the HicA mRNA interferase family.</text>
</comment>
<organism evidence="8 9">
    <name type="scientific">Natronosporangium hydrolyticum</name>
    <dbReference type="NCBI Taxonomy" id="2811111"/>
    <lineage>
        <taxon>Bacteria</taxon>
        <taxon>Bacillati</taxon>
        <taxon>Actinomycetota</taxon>
        <taxon>Actinomycetes</taxon>
        <taxon>Micromonosporales</taxon>
        <taxon>Micromonosporaceae</taxon>
        <taxon>Natronosporangium</taxon>
    </lineage>
</organism>
<protein>
    <submittedName>
        <fullName evidence="8">Type II toxin-antitoxin system HicA family toxin</fullName>
    </submittedName>
</protein>
<dbReference type="GO" id="GO:0016787">
    <property type="term" value="F:hydrolase activity"/>
    <property type="evidence" value="ECO:0007669"/>
    <property type="project" value="UniProtKB-KW"/>
</dbReference>
<sequence>MSRLPILSGQQVVKALERAGFVQTRTRGSHVVLRHADTGRGTTVPLHKVVKRGTLAAILRQTGIDAAEFEDLL</sequence>
<dbReference type="GO" id="GO:0003729">
    <property type="term" value="F:mRNA binding"/>
    <property type="evidence" value="ECO:0007669"/>
    <property type="project" value="InterPro"/>
</dbReference>
<dbReference type="KEGG" id="nhy:JQS43_00080"/>
<keyword evidence="9" id="KW-1185">Reference proteome</keyword>
<dbReference type="Proteomes" id="UP000662857">
    <property type="component" value="Chromosome"/>
</dbReference>
<proteinExistence type="inferred from homology"/>
<keyword evidence="4" id="KW-0255">Endonuclease</keyword>
<dbReference type="EMBL" id="CP070499">
    <property type="protein sequence ID" value="QSB14840.1"/>
    <property type="molecule type" value="Genomic_DNA"/>
</dbReference>
<dbReference type="SUPFAM" id="SSF54786">
    <property type="entry name" value="YcfA/nrd intein domain"/>
    <property type="match status" value="1"/>
</dbReference>
<keyword evidence="6" id="KW-0694">RNA-binding</keyword>
<dbReference type="InterPro" id="IPR012933">
    <property type="entry name" value="HicA_mRNA_interferase"/>
</dbReference>
<gene>
    <name evidence="8" type="ORF">JQS43_00080</name>
</gene>
<dbReference type="Pfam" id="PF07927">
    <property type="entry name" value="HicA_toxin"/>
    <property type="match status" value="1"/>
</dbReference>
<dbReference type="PANTHER" id="PTHR34873:SF3">
    <property type="entry name" value="ADDICTION MODULE TOXIN, HICA FAMILY"/>
    <property type="match status" value="1"/>
</dbReference>
<evidence type="ECO:0000313" key="8">
    <source>
        <dbReference type="EMBL" id="QSB14840.1"/>
    </source>
</evidence>
<accession>A0A895YL67</accession>
<evidence type="ECO:0000256" key="1">
    <source>
        <dbReference type="ARBA" id="ARBA00006620"/>
    </source>
</evidence>
<evidence type="ECO:0000256" key="5">
    <source>
        <dbReference type="ARBA" id="ARBA00022801"/>
    </source>
</evidence>
<evidence type="ECO:0000313" key="9">
    <source>
        <dbReference type="Proteomes" id="UP000662857"/>
    </source>
</evidence>
<reference evidence="8" key="1">
    <citation type="submission" date="2021-02" db="EMBL/GenBank/DDBJ databases">
        <title>Natrosporangium hydrolyticum gen. nov., sp. nov, a haloalkaliphilic actinobacterium from a soda solonchak soil.</title>
        <authorList>
            <person name="Sorokin D.Y."/>
            <person name="Khijniak T.V."/>
            <person name="Zakharycheva A.P."/>
            <person name="Boueva O.V."/>
            <person name="Ariskina E.V."/>
            <person name="Hahnke R.L."/>
            <person name="Bunk B."/>
            <person name="Sproer C."/>
            <person name="Schumann P."/>
            <person name="Evtushenko L.I."/>
            <person name="Kublanov I.V."/>
        </authorList>
    </citation>
    <scope>NUCLEOTIDE SEQUENCE</scope>
    <source>
        <strain evidence="8">DSM 106523</strain>
    </source>
</reference>
<dbReference type="PANTHER" id="PTHR34873">
    <property type="entry name" value="SSR1766 PROTEIN"/>
    <property type="match status" value="1"/>
</dbReference>
<dbReference type="InterPro" id="IPR038570">
    <property type="entry name" value="HicA_sf"/>
</dbReference>
<evidence type="ECO:0000256" key="3">
    <source>
        <dbReference type="ARBA" id="ARBA00022722"/>
    </source>
</evidence>
<evidence type="ECO:0000256" key="7">
    <source>
        <dbReference type="ARBA" id="ARBA00023016"/>
    </source>
</evidence>
<keyword evidence="3" id="KW-0540">Nuclease</keyword>
<evidence type="ECO:0000256" key="4">
    <source>
        <dbReference type="ARBA" id="ARBA00022759"/>
    </source>
</evidence>
<keyword evidence="2" id="KW-1277">Toxin-antitoxin system</keyword>
<keyword evidence="5" id="KW-0378">Hydrolase</keyword>
<dbReference type="Gene3D" id="3.30.920.30">
    <property type="entry name" value="Hypothetical protein"/>
    <property type="match status" value="1"/>
</dbReference>